<reference evidence="1" key="1">
    <citation type="submission" date="2022-08" db="EMBL/GenBank/DDBJ databases">
        <title>Genome Sequence of Lecanicillium fungicola.</title>
        <authorList>
            <person name="Buettner E."/>
        </authorList>
    </citation>
    <scope>NUCLEOTIDE SEQUENCE</scope>
    <source>
        <strain evidence="1">Babe33</strain>
    </source>
</reference>
<accession>A0ACC1NR19</accession>
<gene>
    <name evidence="1" type="ORF">NQ176_g2069</name>
</gene>
<evidence type="ECO:0000313" key="1">
    <source>
        <dbReference type="EMBL" id="KAJ2981362.1"/>
    </source>
</evidence>
<protein>
    <submittedName>
        <fullName evidence="1">Uncharacterized protein</fullName>
    </submittedName>
</protein>
<name>A0ACC1NR19_9HYPO</name>
<sequence>MAMEEREERKRELQKIELERLEERDYEQQKMTEVEEEFVLLQDTCSQGDHAPRLNPLAAPKYVQFYVEDEDGEYLEDQSSFDNSGPLNGHVYFDASNGCAFAPFAPPLLAGVTEHTVMSFDGEHELSFYFISDDYLILTVPQRLVLGDRSPLQSAPAIFEFVGIRHDSDKAIKEREELEEERKRRSPSPRETWFEMNHPMGAWNQGRWY</sequence>
<evidence type="ECO:0000313" key="2">
    <source>
        <dbReference type="Proteomes" id="UP001143910"/>
    </source>
</evidence>
<comment type="caution">
    <text evidence="1">The sequence shown here is derived from an EMBL/GenBank/DDBJ whole genome shotgun (WGS) entry which is preliminary data.</text>
</comment>
<organism evidence="1 2">
    <name type="scientific">Zarea fungicola</name>
    <dbReference type="NCBI Taxonomy" id="93591"/>
    <lineage>
        <taxon>Eukaryota</taxon>
        <taxon>Fungi</taxon>
        <taxon>Dikarya</taxon>
        <taxon>Ascomycota</taxon>
        <taxon>Pezizomycotina</taxon>
        <taxon>Sordariomycetes</taxon>
        <taxon>Hypocreomycetidae</taxon>
        <taxon>Hypocreales</taxon>
        <taxon>Cordycipitaceae</taxon>
        <taxon>Zarea</taxon>
    </lineage>
</organism>
<dbReference type="EMBL" id="JANJQO010000135">
    <property type="protein sequence ID" value="KAJ2981362.1"/>
    <property type="molecule type" value="Genomic_DNA"/>
</dbReference>
<proteinExistence type="predicted"/>
<keyword evidence="2" id="KW-1185">Reference proteome</keyword>
<dbReference type="Proteomes" id="UP001143910">
    <property type="component" value="Unassembled WGS sequence"/>
</dbReference>